<reference evidence="3 4" key="1">
    <citation type="journal article" date="2011" name="J. Bacteriol.">
        <title>Draft genome sequence of the chemolithoheterotrophic, halophilic methylotroph Methylophaga thiooxydans DMS010.</title>
        <authorList>
            <person name="Boden R."/>
            <person name="Ferriera S."/>
            <person name="Johnson J."/>
            <person name="Kelly D.P."/>
            <person name="Murrell J.C."/>
            <person name="Schafer H."/>
        </authorList>
    </citation>
    <scope>NUCLEOTIDE SEQUENCE [LARGE SCALE GENOMIC DNA]</scope>
    <source>
        <strain evidence="3 4">DMS010</strain>
    </source>
</reference>
<keyword evidence="1 2" id="KW-0378">Hydrolase</keyword>
<dbReference type="RefSeq" id="WP_008291228.1">
    <property type="nucleotide sequence ID" value="NZ_GG657899.1"/>
</dbReference>
<dbReference type="AlphaFoldDB" id="C0N774"/>
<dbReference type="EMBL" id="GG657899">
    <property type="protein sequence ID" value="EEF79145.1"/>
    <property type="molecule type" value="Genomic_DNA"/>
</dbReference>
<dbReference type="GO" id="GO:0004113">
    <property type="term" value="F:2',3'-cyclic-nucleotide 3'-phosphodiesterase activity"/>
    <property type="evidence" value="ECO:0007669"/>
    <property type="project" value="InterPro"/>
</dbReference>
<dbReference type="GO" id="GO:0008664">
    <property type="term" value="F:RNA 2',3'-cyclic 3'-phosphodiesterase activity"/>
    <property type="evidence" value="ECO:0007669"/>
    <property type="project" value="UniProtKB-EC"/>
</dbReference>
<accession>C0N774</accession>
<dbReference type="GO" id="GO:0016874">
    <property type="term" value="F:ligase activity"/>
    <property type="evidence" value="ECO:0007669"/>
    <property type="project" value="UniProtKB-KW"/>
</dbReference>
<evidence type="ECO:0000256" key="1">
    <source>
        <dbReference type="ARBA" id="ARBA00022801"/>
    </source>
</evidence>
<dbReference type="OrthoDB" id="7061261at2"/>
<feature type="active site" description="Proton acceptor" evidence="2">
    <location>
        <position position="121"/>
    </location>
</feature>
<evidence type="ECO:0000313" key="3">
    <source>
        <dbReference type="EMBL" id="EEF79145.1"/>
    </source>
</evidence>
<feature type="short sequence motif" description="HXTX 2" evidence="2">
    <location>
        <begin position="121"/>
        <end position="124"/>
    </location>
</feature>
<feature type="short sequence motif" description="HXTX 1" evidence="2">
    <location>
        <begin position="39"/>
        <end position="42"/>
    </location>
</feature>
<proteinExistence type="inferred from homology"/>
<dbReference type="Proteomes" id="UP000004679">
    <property type="component" value="Unassembled WGS sequence"/>
</dbReference>
<dbReference type="PANTHER" id="PTHR35561:SF1">
    <property type="entry name" value="RNA 2',3'-CYCLIC PHOSPHODIESTERASE"/>
    <property type="match status" value="1"/>
</dbReference>
<dbReference type="Gene3D" id="3.90.1140.10">
    <property type="entry name" value="Cyclic phosphodiesterase"/>
    <property type="match status" value="1"/>
</dbReference>
<organism evidence="3 4">
    <name type="scientific">Methylophaga thiooxydans DMS010</name>
    <dbReference type="NCBI Taxonomy" id="637616"/>
    <lineage>
        <taxon>Bacteria</taxon>
        <taxon>Pseudomonadati</taxon>
        <taxon>Pseudomonadota</taxon>
        <taxon>Gammaproteobacteria</taxon>
        <taxon>Thiotrichales</taxon>
        <taxon>Piscirickettsiaceae</taxon>
        <taxon>Methylophaga</taxon>
    </lineage>
</organism>
<dbReference type="PANTHER" id="PTHR35561">
    <property type="entry name" value="RNA 2',3'-CYCLIC PHOSPHODIESTERASE"/>
    <property type="match status" value="1"/>
</dbReference>
<dbReference type="Pfam" id="PF13563">
    <property type="entry name" value="2_5_RNA_ligase2"/>
    <property type="match status" value="1"/>
</dbReference>
<name>C0N774_9GAMM</name>
<dbReference type="NCBIfam" id="TIGR02258">
    <property type="entry name" value="2_5_ligase"/>
    <property type="match status" value="1"/>
</dbReference>
<evidence type="ECO:0000256" key="2">
    <source>
        <dbReference type="HAMAP-Rule" id="MF_01940"/>
    </source>
</evidence>
<dbReference type="InterPro" id="IPR009097">
    <property type="entry name" value="Cyclic_Pdiesterase"/>
</dbReference>
<comment type="catalytic activity">
    <reaction evidence="2">
        <text>a 3'-end 2',3'-cyclophospho-ribonucleotide-RNA + H2O = a 3'-end 2'-phospho-ribonucleotide-RNA + H(+)</text>
        <dbReference type="Rhea" id="RHEA:11828"/>
        <dbReference type="Rhea" id="RHEA-COMP:10464"/>
        <dbReference type="Rhea" id="RHEA-COMP:17353"/>
        <dbReference type="ChEBI" id="CHEBI:15377"/>
        <dbReference type="ChEBI" id="CHEBI:15378"/>
        <dbReference type="ChEBI" id="CHEBI:83064"/>
        <dbReference type="ChEBI" id="CHEBI:173113"/>
        <dbReference type="EC" id="3.1.4.58"/>
    </reaction>
</comment>
<evidence type="ECO:0000313" key="4">
    <source>
        <dbReference type="Proteomes" id="UP000004679"/>
    </source>
</evidence>
<dbReference type="InterPro" id="IPR004175">
    <property type="entry name" value="RNA_CPDase"/>
</dbReference>
<sequence length="170" mass="19602">MKRLFFALWPDNNSRQQIAQINQQIFFPDIRKLIPDNLHITLVFLGNVDDAIATAVQQRAGDIIAPPISLEFNELDYWVKPKIVCLTCQRQPKAVYQLVNALTAMLAEYPVRVEQRPYRAHITLARKAKQRPELNFSPVVINADSFALVESISTEKGVRYQVRERWLLKG</sequence>
<protein>
    <recommendedName>
        <fullName evidence="2">RNA 2',3'-cyclic phosphodiesterase</fullName>
        <shortName evidence="2">RNA 2',3'-CPDase</shortName>
        <ecNumber evidence="2">3.1.4.58</ecNumber>
    </recommendedName>
</protein>
<dbReference type="HAMAP" id="MF_01940">
    <property type="entry name" value="RNA_CPDase"/>
    <property type="match status" value="1"/>
</dbReference>
<keyword evidence="4" id="KW-1185">Reference proteome</keyword>
<keyword evidence="3" id="KW-0436">Ligase</keyword>
<feature type="active site" description="Proton donor" evidence="2">
    <location>
        <position position="39"/>
    </location>
</feature>
<dbReference type="HOGENOM" id="CLU_081251_2_1_6"/>
<dbReference type="EC" id="3.1.4.58" evidence="2"/>
<comment type="similarity">
    <text evidence="2">Belongs to the 2H phosphoesterase superfamily. ThpR family.</text>
</comment>
<comment type="function">
    <text evidence="2">Hydrolyzes RNA 2',3'-cyclic phosphodiester to an RNA 2'-phosphomonoester.</text>
</comment>
<dbReference type="SUPFAM" id="SSF55144">
    <property type="entry name" value="LigT-like"/>
    <property type="match status" value="1"/>
</dbReference>
<gene>
    <name evidence="3" type="ORF">MDMS009_1732</name>
</gene>